<comment type="similarity">
    <text evidence="2 5">Belongs to the carotenoid/retinoid oxidoreductase family.</text>
</comment>
<dbReference type="Proteomes" id="UP000470771">
    <property type="component" value="Unassembled WGS sequence"/>
</dbReference>
<evidence type="ECO:0000256" key="5">
    <source>
        <dbReference type="RuleBase" id="RU362075"/>
    </source>
</evidence>
<organism evidence="7 8">
    <name type="scientific">Acidiluteibacter ferrifornacis</name>
    <dbReference type="NCBI Taxonomy" id="2692424"/>
    <lineage>
        <taxon>Bacteria</taxon>
        <taxon>Pseudomonadati</taxon>
        <taxon>Bacteroidota</taxon>
        <taxon>Flavobacteriia</taxon>
        <taxon>Flavobacteriales</taxon>
        <taxon>Cryomorphaceae</taxon>
        <taxon>Acidiluteibacter</taxon>
    </lineage>
</organism>
<dbReference type="Gene3D" id="3.50.50.60">
    <property type="entry name" value="FAD/NAD(P)-binding domain"/>
    <property type="match status" value="2"/>
</dbReference>
<accession>A0A6N9NEF1</accession>
<keyword evidence="3 5" id="KW-0125">Carotenoid biosynthesis</keyword>
<sequence>MSKQIAIIGSGFSSLSAACYLAKAGYQVEVFEKNEQTGGRARQFSSDGFTFDMGPSWYWMPDVFDRFFADFSKKVSDYYQLLRLDPSYSVYFQNGEKWDIPADYSAFKALLESKEVGASDRLDQFIADAKYKYDVGINDLVTKPSLSFTEFIDWRVIVGSLKLNLFNSFSDHVRKYFKHPNIIELMEFPVLFLGAKPSKTPALYSLMNYADISLGTWYPQGGMYNIVAAMTKLASSLGVKFHLNHRVSKIEVKEGTANGIVVNDKYLNFDAVVAGADYHHVEQHLLEAKYRKYDQKYWDSRIMAPSSLIYYLGFDKKIDGLQHHNLFFDESFNDHAIEIYDTPKWPSKPLFYVSCPSKIDPTVAPEGHENIFILIPTAPDMKEDKELMEMYLNDVLKRMERLLKTNLKNNIIYKRFYGYSDFVSDYNSFKGNAYGLANTLSQTAIFKPSMINKKVKNLFFTGQLTTPGPGVPPSIISGKVVSELVQKKVN</sequence>
<dbReference type="PANTHER" id="PTHR43734:SF1">
    <property type="entry name" value="PHYTOENE DESATURASE"/>
    <property type="match status" value="1"/>
</dbReference>
<name>A0A6N9NEF1_9FLAO</name>
<evidence type="ECO:0000256" key="2">
    <source>
        <dbReference type="ARBA" id="ARBA00006046"/>
    </source>
</evidence>
<dbReference type="NCBIfam" id="TIGR02734">
    <property type="entry name" value="crtI_fam"/>
    <property type="match status" value="1"/>
</dbReference>
<evidence type="ECO:0000259" key="6">
    <source>
        <dbReference type="Pfam" id="PF01593"/>
    </source>
</evidence>
<evidence type="ECO:0000313" key="8">
    <source>
        <dbReference type="Proteomes" id="UP000470771"/>
    </source>
</evidence>
<reference evidence="7 8" key="1">
    <citation type="submission" date="2019-12" db="EMBL/GenBank/DDBJ databases">
        <authorList>
            <person name="Zhao J."/>
        </authorList>
    </citation>
    <scope>NUCLEOTIDE SEQUENCE [LARGE SCALE GENOMIC DNA]</scope>
    <source>
        <strain evidence="7 8">S-15</strain>
    </source>
</reference>
<proteinExistence type="inferred from homology"/>
<protein>
    <submittedName>
        <fullName evidence="7">Phytoene desaturase</fullName>
    </submittedName>
</protein>
<dbReference type="RefSeq" id="WP_160631676.1">
    <property type="nucleotide sequence ID" value="NZ_WWNE01000003.1"/>
</dbReference>
<dbReference type="AlphaFoldDB" id="A0A6N9NEF1"/>
<dbReference type="SUPFAM" id="SSF51905">
    <property type="entry name" value="FAD/NAD(P)-binding domain"/>
    <property type="match status" value="1"/>
</dbReference>
<keyword evidence="8" id="KW-1185">Reference proteome</keyword>
<dbReference type="InterPro" id="IPR036188">
    <property type="entry name" value="FAD/NAD-bd_sf"/>
</dbReference>
<feature type="domain" description="Amine oxidase" evidence="6">
    <location>
        <begin position="15"/>
        <end position="483"/>
    </location>
</feature>
<dbReference type="PANTHER" id="PTHR43734">
    <property type="entry name" value="PHYTOENE DESATURASE"/>
    <property type="match status" value="1"/>
</dbReference>
<dbReference type="PROSITE" id="PS51257">
    <property type="entry name" value="PROKAR_LIPOPROTEIN"/>
    <property type="match status" value="1"/>
</dbReference>
<dbReference type="Pfam" id="PF01593">
    <property type="entry name" value="Amino_oxidase"/>
    <property type="match status" value="1"/>
</dbReference>
<keyword evidence="4 5" id="KW-0560">Oxidoreductase</keyword>
<gene>
    <name evidence="7" type="primary">crtI</name>
    <name evidence="7" type="ORF">GQN54_02640</name>
</gene>
<dbReference type="InterPro" id="IPR002937">
    <property type="entry name" value="Amino_oxidase"/>
</dbReference>
<dbReference type="EMBL" id="WWNE01000003">
    <property type="protein sequence ID" value="NBG64998.1"/>
    <property type="molecule type" value="Genomic_DNA"/>
</dbReference>
<comment type="pathway">
    <text evidence="1 5">Carotenoid biosynthesis.</text>
</comment>
<dbReference type="PRINTS" id="PR00419">
    <property type="entry name" value="ADXRDTASE"/>
</dbReference>
<dbReference type="InterPro" id="IPR014105">
    <property type="entry name" value="Carotenoid/retinoid_OxRdtase"/>
</dbReference>
<evidence type="ECO:0000256" key="4">
    <source>
        <dbReference type="ARBA" id="ARBA00023002"/>
    </source>
</evidence>
<comment type="caution">
    <text evidence="7">The sequence shown here is derived from an EMBL/GenBank/DDBJ whole genome shotgun (WGS) entry which is preliminary data.</text>
</comment>
<evidence type="ECO:0000313" key="7">
    <source>
        <dbReference type="EMBL" id="NBG64998.1"/>
    </source>
</evidence>
<dbReference type="GO" id="GO:0016117">
    <property type="term" value="P:carotenoid biosynthetic process"/>
    <property type="evidence" value="ECO:0007669"/>
    <property type="project" value="UniProtKB-KW"/>
</dbReference>
<evidence type="ECO:0000256" key="3">
    <source>
        <dbReference type="ARBA" id="ARBA00022746"/>
    </source>
</evidence>
<dbReference type="GO" id="GO:0016491">
    <property type="term" value="F:oxidoreductase activity"/>
    <property type="evidence" value="ECO:0007669"/>
    <property type="project" value="UniProtKB-KW"/>
</dbReference>
<evidence type="ECO:0000256" key="1">
    <source>
        <dbReference type="ARBA" id="ARBA00004829"/>
    </source>
</evidence>